<sequence length="263" mass="27254">MDRKERVDDELASLRAALRGWQVGMWTALPGVIESFDDVALTCVVQPAIKIPVRANDGTVTTAALPPVVDCPVQFPSGGNCTLTFPVAPGDECLLVFASRSVDAWWQSGGVQEQAALRMHDLSDGFALLGFRSRPRALAGVSATSAQLRSDDGSTFFDLNPSTKKVRIVAPGGFEVVAPTQVLTAATSLTVNSPQSGFSGAVIVQGLFSFLGGMIGSAVSGAAAVITGTINFIGTLTANGKRIDDTHTHNGVQPGPGNSGTVN</sequence>
<dbReference type="Pfam" id="PF18352">
    <property type="entry name" value="Gp138_N"/>
    <property type="match status" value="1"/>
</dbReference>
<name>A0A6P2MSC2_9BURK</name>
<feature type="domain" description="Phage protein Gp138 N-terminal" evidence="2">
    <location>
        <begin position="29"/>
        <end position="130"/>
    </location>
</feature>
<organism evidence="3 4">
    <name type="scientific">Burkholderia aenigmatica</name>
    <dbReference type="NCBI Taxonomy" id="2015348"/>
    <lineage>
        <taxon>Bacteria</taxon>
        <taxon>Pseudomonadati</taxon>
        <taxon>Pseudomonadota</taxon>
        <taxon>Betaproteobacteria</taxon>
        <taxon>Burkholderiales</taxon>
        <taxon>Burkholderiaceae</taxon>
        <taxon>Burkholderia</taxon>
        <taxon>Burkholderia cepacia complex</taxon>
    </lineage>
</organism>
<dbReference type="InterPro" id="IPR041599">
    <property type="entry name" value="Gp138_N"/>
</dbReference>
<dbReference type="InterPro" id="IPR037026">
    <property type="entry name" value="Vgr_OB-fold_dom_sf"/>
</dbReference>
<accession>A0A6P2MSC2</accession>
<evidence type="ECO:0000259" key="2">
    <source>
        <dbReference type="Pfam" id="PF18352"/>
    </source>
</evidence>
<dbReference type="Proteomes" id="UP000494261">
    <property type="component" value="Unassembled WGS sequence"/>
</dbReference>
<reference evidence="3 4" key="1">
    <citation type="submission" date="2019-09" db="EMBL/GenBank/DDBJ databases">
        <authorList>
            <person name="Depoorter E."/>
        </authorList>
    </citation>
    <scope>NUCLEOTIDE SEQUENCE [LARGE SCALE GENOMIC DNA]</scope>
    <source>
        <strain evidence="3">LMG 13014</strain>
    </source>
</reference>
<gene>
    <name evidence="3" type="ORF">BLA13014_03873</name>
</gene>
<evidence type="ECO:0000313" key="4">
    <source>
        <dbReference type="Proteomes" id="UP000494261"/>
    </source>
</evidence>
<proteinExistence type="predicted"/>
<dbReference type="Gene3D" id="2.40.50.230">
    <property type="entry name" value="Gp5 N-terminal domain"/>
    <property type="match status" value="1"/>
</dbReference>
<protein>
    <submittedName>
        <fullName evidence="3">Bacteriophage protein</fullName>
    </submittedName>
</protein>
<dbReference type="AlphaFoldDB" id="A0A6P2MSC2"/>
<dbReference type="EMBL" id="CABVQC010000025">
    <property type="protein sequence ID" value="VWB83921.1"/>
    <property type="molecule type" value="Genomic_DNA"/>
</dbReference>
<dbReference type="RefSeq" id="WP_175023664.1">
    <property type="nucleotide sequence ID" value="NZ_CABVQC010000025.1"/>
</dbReference>
<evidence type="ECO:0000256" key="1">
    <source>
        <dbReference type="SAM" id="MobiDB-lite"/>
    </source>
</evidence>
<evidence type="ECO:0000313" key="3">
    <source>
        <dbReference type="EMBL" id="VWB83921.1"/>
    </source>
</evidence>
<feature type="region of interest" description="Disordered" evidence="1">
    <location>
        <begin position="244"/>
        <end position="263"/>
    </location>
</feature>